<keyword evidence="3" id="KW-1185">Reference proteome</keyword>
<name>A0AA86Q9X1_9EUKA</name>
<protein>
    <submittedName>
        <fullName evidence="2">Hypothetical_protein</fullName>
    </submittedName>
</protein>
<reference evidence="2 3" key="2">
    <citation type="submission" date="2024-07" db="EMBL/GenBank/DDBJ databases">
        <authorList>
            <person name="Akdeniz Z."/>
        </authorList>
    </citation>
    <scope>NUCLEOTIDE SEQUENCE [LARGE SCALE GENOMIC DNA]</scope>
</reference>
<proteinExistence type="predicted"/>
<organism evidence="1">
    <name type="scientific">Hexamita inflata</name>
    <dbReference type="NCBI Taxonomy" id="28002"/>
    <lineage>
        <taxon>Eukaryota</taxon>
        <taxon>Metamonada</taxon>
        <taxon>Diplomonadida</taxon>
        <taxon>Hexamitidae</taxon>
        <taxon>Hexamitinae</taxon>
        <taxon>Hexamita</taxon>
    </lineage>
</organism>
<reference evidence="1" key="1">
    <citation type="submission" date="2023-06" db="EMBL/GenBank/DDBJ databases">
        <authorList>
            <person name="Kurt Z."/>
        </authorList>
    </citation>
    <scope>NUCLEOTIDE SEQUENCE</scope>
</reference>
<gene>
    <name evidence="1" type="ORF">HINF_LOCUS42710</name>
    <name evidence="2" type="ORF">HINF_LOCUS61190</name>
</gene>
<dbReference type="EMBL" id="CATOUU010000855">
    <property type="protein sequence ID" value="CAI9955065.1"/>
    <property type="molecule type" value="Genomic_DNA"/>
</dbReference>
<evidence type="ECO:0000313" key="1">
    <source>
        <dbReference type="EMBL" id="CAI9955065.1"/>
    </source>
</evidence>
<comment type="caution">
    <text evidence="1">The sequence shown here is derived from an EMBL/GenBank/DDBJ whole genome shotgun (WGS) entry which is preliminary data.</text>
</comment>
<evidence type="ECO:0000313" key="3">
    <source>
        <dbReference type="Proteomes" id="UP001642409"/>
    </source>
</evidence>
<dbReference type="AlphaFoldDB" id="A0AA86Q9X1"/>
<dbReference type="EMBL" id="CAXDID020000364">
    <property type="protein sequence ID" value="CAL6082398.1"/>
    <property type="molecule type" value="Genomic_DNA"/>
</dbReference>
<evidence type="ECO:0000313" key="2">
    <source>
        <dbReference type="EMBL" id="CAL6082398.1"/>
    </source>
</evidence>
<dbReference type="Proteomes" id="UP001642409">
    <property type="component" value="Unassembled WGS sequence"/>
</dbReference>
<sequence length="143" mass="16327">MLAFESKLHFQDINIHFQDILARHINAQKMILLSKCCVEHQRHTVLNHSYNFISKLIYLCAHADNIQLCSLTKLMVNYVSMRKTSFFTQNLGRLNHFAYNQIISMYISDTSIINILSTFNGEIEGTGSALTILLLGCGDSQQQ</sequence>
<accession>A0AA86Q9X1</accession>